<reference evidence="1 2" key="1">
    <citation type="submission" date="2019-03" db="EMBL/GenBank/DDBJ databases">
        <title>Genomic Encyclopedia of Type Strains, Phase IV (KMG-IV): sequencing the most valuable type-strain genomes for metagenomic binning, comparative biology and taxonomic classification.</title>
        <authorList>
            <person name="Goeker M."/>
        </authorList>
    </citation>
    <scope>NUCLEOTIDE SEQUENCE [LARGE SCALE GENOMIC DNA]</scope>
    <source>
        <strain evidence="1 2">DSM 19580</strain>
    </source>
</reference>
<evidence type="ECO:0000313" key="2">
    <source>
        <dbReference type="Proteomes" id="UP000295719"/>
    </source>
</evidence>
<comment type="caution">
    <text evidence="1">The sequence shown here is derived from an EMBL/GenBank/DDBJ whole genome shotgun (WGS) entry which is preliminary data.</text>
</comment>
<dbReference type="Gene3D" id="1.20.1260.10">
    <property type="match status" value="1"/>
</dbReference>
<dbReference type="SUPFAM" id="SSF47240">
    <property type="entry name" value="Ferritin-like"/>
    <property type="match status" value="1"/>
</dbReference>
<gene>
    <name evidence="1" type="ORF">EDC52_11061</name>
</gene>
<keyword evidence="2" id="KW-1185">Reference proteome</keyword>
<evidence type="ECO:0000313" key="1">
    <source>
        <dbReference type="EMBL" id="TCV93029.1"/>
    </source>
</evidence>
<protein>
    <submittedName>
        <fullName evidence="1">Ferritin-like metal-binding protein YciE</fullName>
    </submittedName>
</protein>
<proteinExistence type="predicted"/>
<dbReference type="Proteomes" id="UP000295719">
    <property type="component" value="Unassembled WGS sequence"/>
</dbReference>
<dbReference type="AlphaFoldDB" id="A0A4V2W3R2"/>
<accession>A0A4V2W3R2</accession>
<dbReference type="InterPro" id="IPR009078">
    <property type="entry name" value="Ferritin-like_SF"/>
</dbReference>
<sequence length="169" mass="18978">MADLHENYLDWLRDAHAMEEQAETMLKGMAKRLEHYPVLEARIKQHINETIEQQRLVESVIKRYDSSSSTFKDVAGKVAAMGQAMGGMFASDEVVKGAISGYVFENLEIASYTSLIATAKAVGDTEGQRIFEQILEQEKAMATWLLENLPDVTQQFLARSKAPHTDAKR</sequence>
<dbReference type="EMBL" id="SMCR01000010">
    <property type="protein sequence ID" value="TCV93029.1"/>
    <property type="molecule type" value="Genomic_DNA"/>
</dbReference>
<dbReference type="InterPro" id="IPR010287">
    <property type="entry name" value="DUF892_YciF-like"/>
</dbReference>
<dbReference type="InterPro" id="IPR012347">
    <property type="entry name" value="Ferritin-like"/>
</dbReference>
<dbReference type="OrthoDB" id="7273732at2"/>
<dbReference type="RefSeq" id="WP_131866931.1">
    <property type="nucleotide sequence ID" value="NZ_SMCR01000010.1"/>
</dbReference>
<name>A0A4V2W3R2_9GAMM</name>
<dbReference type="Pfam" id="PF05974">
    <property type="entry name" value="DUF892"/>
    <property type="match status" value="1"/>
</dbReference>
<organism evidence="1 2">
    <name type="scientific">Biostraticola tofi</name>
    <dbReference type="NCBI Taxonomy" id="466109"/>
    <lineage>
        <taxon>Bacteria</taxon>
        <taxon>Pseudomonadati</taxon>
        <taxon>Pseudomonadota</taxon>
        <taxon>Gammaproteobacteria</taxon>
        <taxon>Enterobacterales</taxon>
        <taxon>Bruguierivoracaceae</taxon>
        <taxon>Biostraticola</taxon>
    </lineage>
</organism>